<dbReference type="Gene3D" id="1.10.260.40">
    <property type="entry name" value="lambda repressor-like DNA-binding domains"/>
    <property type="match status" value="1"/>
</dbReference>
<dbReference type="InterPro" id="IPR010982">
    <property type="entry name" value="Lambda_DNA-bd_dom_sf"/>
</dbReference>
<evidence type="ECO:0000313" key="2">
    <source>
        <dbReference type="Proteomes" id="UP000028719"/>
    </source>
</evidence>
<dbReference type="RefSeq" id="WP_034747009.1">
    <property type="nucleotide sequence ID" value="NZ_JPRI01000007.1"/>
</dbReference>
<evidence type="ECO:0000313" key="1">
    <source>
        <dbReference type="EMBL" id="KFF24753.1"/>
    </source>
</evidence>
<dbReference type="SUPFAM" id="SSF47413">
    <property type="entry name" value="lambda repressor-like DNA-binding domains"/>
    <property type="match status" value="1"/>
</dbReference>
<organism evidence="1 2">
    <name type="scientific">Chryseobacterium vrystaatense</name>
    <dbReference type="NCBI Taxonomy" id="307480"/>
    <lineage>
        <taxon>Bacteria</taxon>
        <taxon>Pseudomonadati</taxon>
        <taxon>Bacteroidota</taxon>
        <taxon>Flavobacteriia</taxon>
        <taxon>Flavobacteriales</taxon>
        <taxon>Weeksellaceae</taxon>
        <taxon>Chryseobacterium group</taxon>
        <taxon>Chryseobacterium</taxon>
    </lineage>
</organism>
<accession>A0ABR4UJC2</accession>
<dbReference type="Proteomes" id="UP000028719">
    <property type="component" value="Unassembled WGS sequence"/>
</dbReference>
<gene>
    <name evidence="1" type="ORF">IW16_17615</name>
</gene>
<proteinExistence type="predicted"/>
<keyword evidence="2" id="KW-1185">Reference proteome</keyword>
<comment type="caution">
    <text evidence="1">The sequence shown here is derived from an EMBL/GenBank/DDBJ whole genome shotgun (WGS) entry which is preliminary data.</text>
</comment>
<evidence type="ECO:0008006" key="3">
    <source>
        <dbReference type="Google" id="ProtNLM"/>
    </source>
</evidence>
<dbReference type="EMBL" id="JPRI01000007">
    <property type="protein sequence ID" value="KFF24753.1"/>
    <property type="molecule type" value="Genomic_DNA"/>
</dbReference>
<name>A0ABR4UJC2_9FLAO</name>
<protein>
    <recommendedName>
        <fullName evidence="3">Cro/C1-type HTH DNA-binding domain-containing protein</fullName>
    </recommendedName>
</protein>
<reference evidence="1 2" key="1">
    <citation type="submission" date="2014-07" db="EMBL/GenBank/DDBJ databases">
        <title>Genome of Chryseobacterium vrystaatense LMG 22846.</title>
        <authorList>
            <person name="Pipes S.E."/>
            <person name="Stropko S.J."/>
            <person name="Newman J.D."/>
        </authorList>
    </citation>
    <scope>NUCLEOTIDE SEQUENCE [LARGE SCALE GENOMIC DNA]</scope>
    <source>
        <strain evidence="1 2">LMG 22846</strain>
    </source>
</reference>
<sequence>MENNINYNSLISKLKTLKESKGVSDYKIAQDSGLQRSTIKRIFDLETESKAGNLFEILRVMGINFCLMDENNEILWRSENKN</sequence>